<dbReference type="EMBL" id="DYYI01000058">
    <property type="protein sequence ID" value="HJE19784.1"/>
    <property type="molecule type" value="Genomic_DNA"/>
</dbReference>
<comment type="caution">
    <text evidence="1">The sequence shown here is derived from an EMBL/GenBank/DDBJ whole genome shotgun (WGS) entry which is preliminary data.</text>
</comment>
<proteinExistence type="predicted"/>
<evidence type="ECO:0000313" key="1">
    <source>
        <dbReference type="EMBL" id="HJE19784.1"/>
    </source>
</evidence>
<protein>
    <submittedName>
        <fullName evidence="1">Uncharacterized protein</fullName>
    </submittedName>
</protein>
<evidence type="ECO:0000313" key="2">
    <source>
        <dbReference type="Proteomes" id="UP000763505"/>
    </source>
</evidence>
<gene>
    <name evidence="1" type="ORF">K8V35_05480</name>
</gene>
<organism evidence="1 2">
    <name type="scientific">Aliicoccus persicus</name>
    <dbReference type="NCBI Taxonomy" id="930138"/>
    <lineage>
        <taxon>Bacteria</taxon>
        <taxon>Bacillati</taxon>
        <taxon>Bacillota</taxon>
        <taxon>Bacilli</taxon>
        <taxon>Bacillales</taxon>
        <taxon>Staphylococcaceae</taxon>
        <taxon>Aliicoccus</taxon>
    </lineage>
</organism>
<dbReference type="AlphaFoldDB" id="A0A921JCC3"/>
<reference evidence="1" key="2">
    <citation type="submission" date="2021-09" db="EMBL/GenBank/DDBJ databases">
        <authorList>
            <person name="Gilroy R."/>
        </authorList>
    </citation>
    <scope>NUCLEOTIDE SEQUENCE</scope>
    <source>
        <strain evidence="1">6019</strain>
    </source>
</reference>
<reference evidence="1" key="1">
    <citation type="journal article" date="2021" name="PeerJ">
        <title>Extensive microbial diversity within the chicken gut microbiome revealed by metagenomics and culture.</title>
        <authorList>
            <person name="Gilroy R."/>
            <person name="Ravi A."/>
            <person name="Getino M."/>
            <person name="Pursley I."/>
            <person name="Horton D.L."/>
            <person name="Alikhan N.F."/>
            <person name="Baker D."/>
            <person name="Gharbi K."/>
            <person name="Hall N."/>
            <person name="Watson M."/>
            <person name="Adriaenssens E.M."/>
            <person name="Foster-Nyarko E."/>
            <person name="Jarju S."/>
            <person name="Secka A."/>
            <person name="Antonio M."/>
            <person name="Oren A."/>
            <person name="Chaudhuri R.R."/>
            <person name="La Ragione R."/>
            <person name="Hildebrand F."/>
            <person name="Pallen M.J."/>
        </authorList>
    </citation>
    <scope>NUCLEOTIDE SEQUENCE</scope>
    <source>
        <strain evidence="1">6019</strain>
    </source>
</reference>
<dbReference type="Proteomes" id="UP000763505">
    <property type="component" value="Unassembled WGS sequence"/>
</dbReference>
<accession>A0A921JCC3</accession>
<name>A0A921JCC3_9STAP</name>
<sequence length="274" mass="31300">MFSNANLDVFNNSDTHINMLLYEESDEKIYNDLNMNIIIGDVNSILYTVLKVDKIIEFEGEYCYSFKFSNKIKGIIKGVKPILLLPKARNQVRFSGKVGMNNCINDKLDITNELSSSSSSRIVFSTIYATYDGELYEGLLYGNQFLGFVPSHTLSILQRLTKEFQINNGSIVFLDSKLRKQAGISKNDLTVYKSEFFIASEDIVRFIYEKKRCWIPVKDTSLGAVLKKHSPTTINEALFSSVAFQLNKKLTKSHSYYLKILKRELKKVDANNES</sequence>